<keyword evidence="1" id="KW-0812">Transmembrane</keyword>
<protein>
    <submittedName>
        <fullName evidence="2">Uncharacterized protein</fullName>
    </submittedName>
</protein>
<keyword evidence="1" id="KW-0472">Membrane</keyword>
<evidence type="ECO:0000313" key="2">
    <source>
        <dbReference type="EMBL" id="ORE07453.1"/>
    </source>
</evidence>
<accession>A0A1X0R5Y3</accession>
<dbReference type="EMBL" id="KV921904">
    <property type="protein sequence ID" value="ORE07453.1"/>
    <property type="molecule type" value="Genomic_DNA"/>
</dbReference>
<gene>
    <name evidence="2" type="ORF">BCV72DRAFT_108733</name>
</gene>
<dbReference type="Proteomes" id="UP000242414">
    <property type="component" value="Unassembled WGS sequence"/>
</dbReference>
<proteinExistence type="predicted"/>
<keyword evidence="1" id="KW-1133">Transmembrane helix</keyword>
<name>A0A1X0R5Y3_RHIZD</name>
<dbReference type="OrthoDB" id="5966927at2759"/>
<reference evidence="2" key="1">
    <citation type="journal article" date="2016" name="Proc. Natl. Acad. Sci. U.S.A.">
        <title>Lipid metabolic changes in an early divergent fungus govern the establishment of a mutualistic symbiosis with endobacteria.</title>
        <authorList>
            <person name="Lastovetsky O.A."/>
            <person name="Gaspar M.L."/>
            <person name="Mondo S.J."/>
            <person name="LaButti K.M."/>
            <person name="Sandor L."/>
            <person name="Grigoriev I.V."/>
            <person name="Henry S.A."/>
            <person name="Pawlowska T.E."/>
        </authorList>
    </citation>
    <scope>NUCLEOTIDE SEQUENCE [LARGE SCALE GENOMIC DNA]</scope>
    <source>
        <strain evidence="2">ATCC 52814</strain>
    </source>
</reference>
<evidence type="ECO:0000256" key="1">
    <source>
        <dbReference type="SAM" id="Phobius"/>
    </source>
</evidence>
<dbReference type="AlphaFoldDB" id="A0A1X0R5Y3"/>
<organism evidence="2">
    <name type="scientific">Rhizopus microsporus var. microsporus</name>
    <dbReference type="NCBI Taxonomy" id="86635"/>
    <lineage>
        <taxon>Eukaryota</taxon>
        <taxon>Fungi</taxon>
        <taxon>Fungi incertae sedis</taxon>
        <taxon>Mucoromycota</taxon>
        <taxon>Mucoromycotina</taxon>
        <taxon>Mucoromycetes</taxon>
        <taxon>Mucorales</taxon>
        <taxon>Mucorineae</taxon>
        <taxon>Rhizopodaceae</taxon>
        <taxon>Rhizopus</taxon>
    </lineage>
</organism>
<dbReference type="VEuPathDB" id="FungiDB:BCV72DRAFT_108733"/>
<feature type="transmembrane region" description="Helical" evidence="1">
    <location>
        <begin position="20"/>
        <end position="41"/>
    </location>
</feature>
<sequence>MVKECNRNRSMTKFKLQRLFWISMHVFTLLYLYYVTCYPAAITDHNPFSISIKSYIAQAYHTYKETNTWNECIWLFINYIKSIIPRYYNFHRALFVCSLGERFHEGDCTRIDTPNGGTEFFLYHLASYYGVTWHVFLYKAFWETHRYHYWKLYSASSIYIL</sequence>